<comment type="caution">
    <text evidence="1">The sequence shown here is derived from an EMBL/GenBank/DDBJ whole genome shotgun (WGS) entry which is preliminary data.</text>
</comment>
<dbReference type="EMBL" id="SZYD01000010">
    <property type="protein sequence ID" value="KAD4982308.1"/>
    <property type="molecule type" value="Genomic_DNA"/>
</dbReference>
<proteinExistence type="predicted"/>
<gene>
    <name evidence="1" type="ORF">E3N88_18979</name>
</gene>
<evidence type="ECO:0000313" key="2">
    <source>
        <dbReference type="Proteomes" id="UP000326396"/>
    </source>
</evidence>
<sequence>MIVIEKYAKNGPKQAYWALQTGRAVRLTRDHYLRRCARRLQGGASSGCLARLRHKGAPRTPHSILSSDRSYLSHIWSYFKSAQASSRRSKAPRR</sequence>
<protein>
    <submittedName>
        <fullName evidence="1">Uncharacterized protein</fullName>
    </submittedName>
</protein>
<keyword evidence="2" id="KW-1185">Reference proteome</keyword>
<name>A0A5N6NNU4_9ASTR</name>
<dbReference type="Proteomes" id="UP000326396">
    <property type="component" value="Linkage Group LG18"/>
</dbReference>
<reference evidence="1 2" key="1">
    <citation type="submission" date="2019-05" db="EMBL/GenBank/DDBJ databases">
        <title>Mikania micrantha, genome provides insights into the molecular mechanism of rapid growth.</title>
        <authorList>
            <person name="Liu B."/>
        </authorList>
    </citation>
    <scope>NUCLEOTIDE SEQUENCE [LARGE SCALE GENOMIC DNA]</scope>
    <source>
        <strain evidence="1">NLD-2019</strain>
        <tissue evidence="1">Leaf</tissue>
    </source>
</reference>
<accession>A0A5N6NNU4</accession>
<organism evidence="1 2">
    <name type="scientific">Mikania micrantha</name>
    <name type="common">bitter vine</name>
    <dbReference type="NCBI Taxonomy" id="192012"/>
    <lineage>
        <taxon>Eukaryota</taxon>
        <taxon>Viridiplantae</taxon>
        <taxon>Streptophyta</taxon>
        <taxon>Embryophyta</taxon>
        <taxon>Tracheophyta</taxon>
        <taxon>Spermatophyta</taxon>
        <taxon>Magnoliopsida</taxon>
        <taxon>eudicotyledons</taxon>
        <taxon>Gunneridae</taxon>
        <taxon>Pentapetalae</taxon>
        <taxon>asterids</taxon>
        <taxon>campanulids</taxon>
        <taxon>Asterales</taxon>
        <taxon>Asteraceae</taxon>
        <taxon>Asteroideae</taxon>
        <taxon>Heliantheae alliance</taxon>
        <taxon>Eupatorieae</taxon>
        <taxon>Mikania</taxon>
    </lineage>
</organism>
<evidence type="ECO:0000313" key="1">
    <source>
        <dbReference type="EMBL" id="KAD4982308.1"/>
    </source>
</evidence>
<dbReference type="AlphaFoldDB" id="A0A5N6NNU4"/>